<feature type="region of interest" description="Disordered" evidence="1">
    <location>
        <begin position="1"/>
        <end position="58"/>
    </location>
</feature>
<evidence type="ECO:0000256" key="1">
    <source>
        <dbReference type="SAM" id="MobiDB-lite"/>
    </source>
</evidence>
<comment type="caution">
    <text evidence="2">The sequence shown here is derived from an EMBL/GenBank/DDBJ whole genome shotgun (WGS) entry which is preliminary data.</text>
</comment>
<feature type="compositionally biased region" description="Basic and acidic residues" evidence="1">
    <location>
        <begin position="18"/>
        <end position="46"/>
    </location>
</feature>
<evidence type="ECO:0000313" key="2">
    <source>
        <dbReference type="EMBL" id="MED6222898.1"/>
    </source>
</evidence>
<proteinExistence type="predicted"/>
<dbReference type="Proteomes" id="UP001341840">
    <property type="component" value="Unassembled WGS sequence"/>
</dbReference>
<name>A0ABU6ZLM7_9FABA</name>
<protein>
    <submittedName>
        <fullName evidence="2">Uncharacterized protein</fullName>
    </submittedName>
</protein>
<gene>
    <name evidence="2" type="ORF">PIB30_068880</name>
</gene>
<organism evidence="2 3">
    <name type="scientific">Stylosanthes scabra</name>
    <dbReference type="NCBI Taxonomy" id="79078"/>
    <lineage>
        <taxon>Eukaryota</taxon>
        <taxon>Viridiplantae</taxon>
        <taxon>Streptophyta</taxon>
        <taxon>Embryophyta</taxon>
        <taxon>Tracheophyta</taxon>
        <taxon>Spermatophyta</taxon>
        <taxon>Magnoliopsida</taxon>
        <taxon>eudicotyledons</taxon>
        <taxon>Gunneridae</taxon>
        <taxon>Pentapetalae</taxon>
        <taxon>rosids</taxon>
        <taxon>fabids</taxon>
        <taxon>Fabales</taxon>
        <taxon>Fabaceae</taxon>
        <taxon>Papilionoideae</taxon>
        <taxon>50 kb inversion clade</taxon>
        <taxon>dalbergioids sensu lato</taxon>
        <taxon>Dalbergieae</taxon>
        <taxon>Pterocarpus clade</taxon>
        <taxon>Stylosanthes</taxon>
    </lineage>
</organism>
<keyword evidence="3" id="KW-1185">Reference proteome</keyword>
<sequence length="130" mass="14965">MEPRVTKRRLQRGSNKVVEQRQESDKERTAVDGRGRDGEDETSRDRERRRHGGGWSLGGSGFSHWGLGRSFQFSLRMHHALQFTKAQKNLVPAEYWLICHKMDPLKFSPLFQGSENRTGHKTGEVTKSEV</sequence>
<accession>A0ABU6ZLM7</accession>
<reference evidence="2 3" key="1">
    <citation type="journal article" date="2023" name="Plants (Basel)">
        <title>Bridging the Gap: Combining Genomics and Transcriptomics Approaches to Understand Stylosanthes scabra, an Orphan Legume from the Brazilian Caatinga.</title>
        <authorList>
            <person name="Ferreira-Neto J.R.C."/>
            <person name="da Silva M.D."/>
            <person name="Binneck E."/>
            <person name="de Melo N.F."/>
            <person name="da Silva R.H."/>
            <person name="de Melo A.L.T.M."/>
            <person name="Pandolfi V."/>
            <person name="Bustamante F.O."/>
            <person name="Brasileiro-Vidal A.C."/>
            <person name="Benko-Iseppon A.M."/>
        </authorList>
    </citation>
    <scope>NUCLEOTIDE SEQUENCE [LARGE SCALE GENOMIC DNA]</scope>
    <source>
        <tissue evidence="2">Leaves</tissue>
    </source>
</reference>
<evidence type="ECO:0000313" key="3">
    <source>
        <dbReference type="Proteomes" id="UP001341840"/>
    </source>
</evidence>
<feature type="compositionally biased region" description="Basic residues" evidence="1">
    <location>
        <begin position="1"/>
        <end position="11"/>
    </location>
</feature>
<dbReference type="EMBL" id="JASCZI010272606">
    <property type="protein sequence ID" value="MED6222898.1"/>
    <property type="molecule type" value="Genomic_DNA"/>
</dbReference>